<comment type="similarity">
    <text evidence="1 7">Belongs to the cytochrome P450 family.</text>
</comment>
<evidence type="ECO:0000313" key="10">
    <source>
        <dbReference type="Proteomes" id="UP000604475"/>
    </source>
</evidence>
<dbReference type="GO" id="GO:0020037">
    <property type="term" value="F:heme binding"/>
    <property type="evidence" value="ECO:0007669"/>
    <property type="project" value="InterPro"/>
</dbReference>
<proteinExistence type="inferred from homology"/>
<dbReference type="AlphaFoldDB" id="A0A937UR51"/>
<evidence type="ECO:0000256" key="1">
    <source>
        <dbReference type="ARBA" id="ARBA00010617"/>
    </source>
</evidence>
<dbReference type="GO" id="GO:0005506">
    <property type="term" value="F:iron ion binding"/>
    <property type="evidence" value="ECO:0007669"/>
    <property type="project" value="InterPro"/>
</dbReference>
<gene>
    <name evidence="9" type="ORF">I7412_36200</name>
</gene>
<keyword evidence="2 7" id="KW-0349">Heme</keyword>
<dbReference type="Pfam" id="PF00067">
    <property type="entry name" value="p450"/>
    <property type="match status" value="1"/>
</dbReference>
<dbReference type="PRINTS" id="PR00359">
    <property type="entry name" value="BP450"/>
</dbReference>
<evidence type="ECO:0000256" key="3">
    <source>
        <dbReference type="ARBA" id="ARBA00022723"/>
    </source>
</evidence>
<keyword evidence="6 7" id="KW-0503">Monooxygenase</keyword>
<keyword evidence="4 7" id="KW-0560">Oxidoreductase</keyword>
<dbReference type="GO" id="GO:0004497">
    <property type="term" value="F:monooxygenase activity"/>
    <property type="evidence" value="ECO:0007669"/>
    <property type="project" value="UniProtKB-KW"/>
</dbReference>
<feature type="region of interest" description="Disordered" evidence="8">
    <location>
        <begin position="1"/>
        <end position="29"/>
    </location>
</feature>
<evidence type="ECO:0000256" key="6">
    <source>
        <dbReference type="ARBA" id="ARBA00023033"/>
    </source>
</evidence>
<dbReference type="SUPFAM" id="SSF48264">
    <property type="entry name" value="Cytochrome P450"/>
    <property type="match status" value="1"/>
</dbReference>
<keyword evidence="5 7" id="KW-0408">Iron</keyword>
<evidence type="ECO:0000256" key="5">
    <source>
        <dbReference type="ARBA" id="ARBA00023004"/>
    </source>
</evidence>
<keyword evidence="3 7" id="KW-0479">Metal-binding</keyword>
<sequence>MTTVPDEETLAGADAPDRPGPTVSDLGSFNPFGEHSRAAYEYFELARRERPVFYSEALGAWCVTRFADIRAMTLDPATYSSAEVFRKPTGLPEIAQRVCDFYADNGTVTTLDPPAHGPIRRGLHESFSPRAIAGYEPTVRTIIGRRVDAIDAAGGRFDLVSQFSTVFPLAVVLGVIGLPEEDLGTVRRWAEGIVTLYLGHGFMTAEEQEALGADLWNAVQYYLDLVERRAADPGEDLVSYMIHNEVGGRLLTPGQIANNVFNLVAAGNETTGSALTNIMVALLSEPGRWAALARGELDLPTVIAEGLRLDAPVVGLFRTATREVALGDVTIGAGDKVLLLYGSGNHDETVADEPGRFRLDRRGRVSLTFGHGMHNCVGAPLARLELRTALELLANRFPDLRLASGGPLEYKPLAQVRTPAELWLTTGA</sequence>
<comment type="caution">
    <text evidence="9">The sequence shown here is derived from an EMBL/GenBank/DDBJ whole genome shotgun (WGS) entry which is preliminary data.</text>
</comment>
<protein>
    <submittedName>
        <fullName evidence="9">Cytochrome P450</fullName>
    </submittedName>
</protein>
<dbReference type="InterPro" id="IPR001128">
    <property type="entry name" value="Cyt_P450"/>
</dbReference>
<dbReference type="InterPro" id="IPR017972">
    <property type="entry name" value="Cyt_P450_CS"/>
</dbReference>
<dbReference type="InterPro" id="IPR002397">
    <property type="entry name" value="Cyt_P450_B"/>
</dbReference>
<keyword evidence="10" id="KW-1185">Reference proteome</keyword>
<dbReference type="PROSITE" id="PS00086">
    <property type="entry name" value="CYTOCHROME_P450"/>
    <property type="match status" value="1"/>
</dbReference>
<dbReference type="FunFam" id="1.10.630.10:FF:000018">
    <property type="entry name" value="Cytochrome P450 monooxygenase"/>
    <property type="match status" value="1"/>
</dbReference>
<dbReference type="GO" id="GO:0016705">
    <property type="term" value="F:oxidoreductase activity, acting on paired donors, with incorporation or reduction of molecular oxygen"/>
    <property type="evidence" value="ECO:0007669"/>
    <property type="project" value="InterPro"/>
</dbReference>
<dbReference type="RefSeq" id="WP_203005127.1">
    <property type="nucleotide sequence ID" value="NZ_JADWYU010000233.1"/>
</dbReference>
<dbReference type="Gene3D" id="1.10.630.10">
    <property type="entry name" value="Cytochrome P450"/>
    <property type="match status" value="1"/>
</dbReference>
<reference evidence="9" key="1">
    <citation type="submission" date="2020-12" db="EMBL/GenBank/DDBJ databases">
        <title>Genomic characterization of non-nitrogen-fixing Frankia strains.</title>
        <authorList>
            <person name="Carlos-Shanley C."/>
            <person name="Guerra T."/>
            <person name="Hahn D."/>
        </authorList>
    </citation>
    <scope>NUCLEOTIDE SEQUENCE</scope>
    <source>
        <strain evidence="9">CN6</strain>
    </source>
</reference>
<dbReference type="PANTHER" id="PTHR46696:SF1">
    <property type="entry name" value="CYTOCHROME P450 YJIB-RELATED"/>
    <property type="match status" value="1"/>
</dbReference>
<evidence type="ECO:0000256" key="4">
    <source>
        <dbReference type="ARBA" id="ARBA00023002"/>
    </source>
</evidence>
<dbReference type="InterPro" id="IPR036396">
    <property type="entry name" value="Cyt_P450_sf"/>
</dbReference>
<dbReference type="EMBL" id="JAEACQ010000336">
    <property type="protein sequence ID" value="MBL7632504.1"/>
    <property type="molecule type" value="Genomic_DNA"/>
</dbReference>
<evidence type="ECO:0000256" key="8">
    <source>
        <dbReference type="SAM" id="MobiDB-lite"/>
    </source>
</evidence>
<dbReference type="PRINTS" id="PR00385">
    <property type="entry name" value="P450"/>
</dbReference>
<evidence type="ECO:0000256" key="2">
    <source>
        <dbReference type="ARBA" id="ARBA00022617"/>
    </source>
</evidence>
<organism evidence="9 10">
    <name type="scientific">Frankia nepalensis</name>
    <dbReference type="NCBI Taxonomy" id="1836974"/>
    <lineage>
        <taxon>Bacteria</taxon>
        <taxon>Bacillati</taxon>
        <taxon>Actinomycetota</taxon>
        <taxon>Actinomycetes</taxon>
        <taxon>Frankiales</taxon>
        <taxon>Frankiaceae</taxon>
        <taxon>Frankia</taxon>
    </lineage>
</organism>
<accession>A0A937UR51</accession>
<evidence type="ECO:0000256" key="7">
    <source>
        <dbReference type="RuleBase" id="RU000461"/>
    </source>
</evidence>
<dbReference type="Proteomes" id="UP000604475">
    <property type="component" value="Unassembled WGS sequence"/>
</dbReference>
<name>A0A937UR51_9ACTN</name>
<evidence type="ECO:0000313" key="9">
    <source>
        <dbReference type="EMBL" id="MBL7632504.1"/>
    </source>
</evidence>
<dbReference type="PANTHER" id="PTHR46696">
    <property type="entry name" value="P450, PUTATIVE (EUROFUNG)-RELATED"/>
    <property type="match status" value="1"/>
</dbReference>